<gene>
    <name evidence="9" type="ORF">LQ327_04560</name>
</gene>
<protein>
    <submittedName>
        <fullName evidence="9">Cytochrome c biogenesis protein ResB</fullName>
    </submittedName>
</protein>
<evidence type="ECO:0000256" key="3">
    <source>
        <dbReference type="ARBA" id="ARBA00022748"/>
    </source>
</evidence>
<dbReference type="Proteomes" id="UP001199469">
    <property type="component" value="Unassembled WGS sequence"/>
</dbReference>
<dbReference type="RefSeq" id="WP_230730343.1">
    <property type="nucleotide sequence ID" value="NZ_JAJNDB010000001.1"/>
</dbReference>
<evidence type="ECO:0000256" key="4">
    <source>
        <dbReference type="ARBA" id="ARBA00022989"/>
    </source>
</evidence>
<feature type="domain" description="ResB-like" evidence="8">
    <location>
        <begin position="39"/>
        <end position="534"/>
    </location>
</feature>
<keyword evidence="2 7" id="KW-0812">Transmembrane</keyword>
<feature type="compositionally biased region" description="Basic and acidic residues" evidence="6">
    <location>
        <begin position="532"/>
        <end position="557"/>
    </location>
</feature>
<feature type="transmembrane region" description="Helical" evidence="7">
    <location>
        <begin position="96"/>
        <end position="117"/>
    </location>
</feature>
<evidence type="ECO:0000256" key="5">
    <source>
        <dbReference type="ARBA" id="ARBA00023136"/>
    </source>
</evidence>
<evidence type="ECO:0000256" key="7">
    <source>
        <dbReference type="SAM" id="Phobius"/>
    </source>
</evidence>
<keyword evidence="10" id="KW-1185">Reference proteome</keyword>
<dbReference type="InterPro" id="IPR023494">
    <property type="entry name" value="Cyt_c_bgen_Ccs1/CcsB/ResB"/>
</dbReference>
<evidence type="ECO:0000256" key="6">
    <source>
        <dbReference type="SAM" id="MobiDB-lite"/>
    </source>
</evidence>
<dbReference type="PANTHER" id="PTHR31566">
    <property type="entry name" value="CYTOCHROME C BIOGENESIS PROTEIN CCS1, CHLOROPLASTIC"/>
    <property type="match status" value="1"/>
</dbReference>
<keyword evidence="3" id="KW-0201">Cytochrome c-type biogenesis</keyword>
<keyword evidence="4 7" id="KW-1133">Transmembrane helix</keyword>
<keyword evidence="5 7" id="KW-0472">Membrane</keyword>
<evidence type="ECO:0000256" key="2">
    <source>
        <dbReference type="ARBA" id="ARBA00022692"/>
    </source>
</evidence>
<feature type="transmembrane region" description="Helical" evidence="7">
    <location>
        <begin position="190"/>
        <end position="209"/>
    </location>
</feature>
<organism evidence="9 10">
    <name type="scientific">Actinomycetospora endophytica</name>
    <dbReference type="NCBI Taxonomy" id="2291215"/>
    <lineage>
        <taxon>Bacteria</taxon>
        <taxon>Bacillati</taxon>
        <taxon>Actinomycetota</taxon>
        <taxon>Actinomycetes</taxon>
        <taxon>Pseudonocardiales</taxon>
        <taxon>Pseudonocardiaceae</taxon>
        <taxon>Actinomycetospora</taxon>
    </lineage>
</organism>
<evidence type="ECO:0000313" key="9">
    <source>
        <dbReference type="EMBL" id="MCD2192661.1"/>
    </source>
</evidence>
<evidence type="ECO:0000313" key="10">
    <source>
        <dbReference type="Proteomes" id="UP001199469"/>
    </source>
</evidence>
<dbReference type="EMBL" id="JAJNDB010000001">
    <property type="protein sequence ID" value="MCD2192661.1"/>
    <property type="molecule type" value="Genomic_DNA"/>
</dbReference>
<comment type="subcellular location">
    <subcellularLocation>
        <location evidence="1">Membrane</location>
        <topology evidence="1">Multi-pass membrane protein</topology>
    </subcellularLocation>
</comment>
<evidence type="ECO:0000256" key="1">
    <source>
        <dbReference type="ARBA" id="ARBA00004141"/>
    </source>
</evidence>
<dbReference type="Pfam" id="PF05140">
    <property type="entry name" value="ResB"/>
    <property type="match status" value="1"/>
</dbReference>
<feature type="region of interest" description="Disordered" evidence="6">
    <location>
        <begin position="527"/>
        <end position="569"/>
    </location>
</feature>
<reference evidence="9 10" key="1">
    <citation type="submission" date="2021-11" db="EMBL/GenBank/DDBJ databases">
        <title>Draft genome sequence of Actinomycetospora sp. SF1 isolated from the rhizosphere soil.</title>
        <authorList>
            <person name="Duangmal K."/>
            <person name="Chantavorakit T."/>
        </authorList>
    </citation>
    <scope>NUCLEOTIDE SEQUENCE [LARGE SCALE GENOMIC DNA]</scope>
    <source>
        <strain evidence="9 10">TBRC 5722</strain>
    </source>
</reference>
<sequence>MTQTLKSPPDESPEPPAGRRWWRDLLALARNTWRGLTSMRTALILLFLLALAALPGAFLPQRGPSPQAVQDYFTAHPTLAPLLDKIGIFNLFSTPWFSAVYLLLFISLVGCLVPRTWEQIQGLRARTVAVPRNLSRLPHHAAGTDPRSPDDVVADTRRRLRGWKLDVREEPDGVRTVSAERGALREVGNLVFHMSLLALLIGIAVGKLFGYEGDVIVMADGSEFCNSGILSYDTFRPGLQVDGTNLDPFCLDVDRFDAQYRPDGAPESYRADVRYSDAAQIADGAAPTPATIQVNDPLRFDGERVYLIDHGYAPQFTVTFPDGQQRTQAIQWEPVNPSTFLSQGATKFDRPGVTDDATRRRTQLAITGLFAPTSSGGGVVTSTYPALTAPEVAADVYRGDLGLDSGKGQSIFGIDQSMVDQGRLVRVDRQNLVPGQSLTLDDGTTIRFDAVKQWVRLQVSHDPAQDAVLVAAIALLVGITLSLTVKRRRFWVRATPTAPGARSTTDGRTVAAGSSVELGGLARTDQAGYGEEFDRLRTDLLPDRPTSRHETPPRTDPDEAGPGDHGGSG</sequence>
<feature type="transmembrane region" description="Helical" evidence="7">
    <location>
        <begin position="42"/>
        <end position="59"/>
    </location>
</feature>
<evidence type="ECO:0000259" key="8">
    <source>
        <dbReference type="Pfam" id="PF05140"/>
    </source>
</evidence>
<name>A0ABS8P327_9PSEU</name>
<accession>A0ABS8P327</accession>
<dbReference type="PANTHER" id="PTHR31566:SF0">
    <property type="entry name" value="CYTOCHROME C BIOGENESIS PROTEIN CCS1, CHLOROPLASTIC"/>
    <property type="match status" value="1"/>
</dbReference>
<proteinExistence type="predicted"/>
<comment type="caution">
    <text evidence="9">The sequence shown here is derived from an EMBL/GenBank/DDBJ whole genome shotgun (WGS) entry which is preliminary data.</text>
</comment>
<feature type="transmembrane region" description="Helical" evidence="7">
    <location>
        <begin position="467"/>
        <end position="485"/>
    </location>
</feature>
<dbReference type="InterPro" id="IPR007816">
    <property type="entry name" value="ResB-like_domain"/>
</dbReference>